<dbReference type="PANTHER" id="PTHR43617:SF31">
    <property type="entry name" value="MYCOTHIOL ACETYLTRANSFERASE"/>
    <property type="match status" value="1"/>
</dbReference>
<comment type="caution">
    <text evidence="4">Lacks conserved residue(s) required for the propagation of feature annotation.</text>
</comment>
<dbReference type="Proteomes" id="UP000237983">
    <property type="component" value="Unassembled WGS sequence"/>
</dbReference>
<reference evidence="6 7" key="1">
    <citation type="submission" date="2018-03" db="EMBL/GenBank/DDBJ databases">
        <title>Genomic Encyclopedia of Type Strains, Phase III (KMG-III): the genomes of soil and plant-associated and newly described type strains.</title>
        <authorList>
            <person name="Whitman W."/>
        </authorList>
    </citation>
    <scope>NUCLEOTIDE SEQUENCE [LARGE SCALE GENOMIC DNA]</scope>
    <source>
        <strain evidence="6 7">CGMCC 1.12484</strain>
    </source>
</reference>
<evidence type="ECO:0000259" key="5">
    <source>
        <dbReference type="PROSITE" id="PS51186"/>
    </source>
</evidence>
<dbReference type="PIRSF" id="PIRSF021524">
    <property type="entry name" value="MSH_acetyltransferase"/>
    <property type="match status" value="1"/>
</dbReference>
<keyword evidence="7" id="KW-1185">Reference proteome</keyword>
<dbReference type="InterPro" id="IPR050276">
    <property type="entry name" value="MshD_Acetyltransferase"/>
</dbReference>
<accession>A0A2T0V1M1</accession>
<dbReference type="PANTHER" id="PTHR43617">
    <property type="entry name" value="L-AMINO ACID N-ACETYLTRANSFERASE"/>
    <property type="match status" value="1"/>
</dbReference>
<dbReference type="CDD" id="cd04301">
    <property type="entry name" value="NAT_SF"/>
    <property type="match status" value="2"/>
</dbReference>
<dbReference type="HAMAP" id="MF_01698">
    <property type="entry name" value="MshD"/>
    <property type="match status" value="1"/>
</dbReference>
<dbReference type="AlphaFoldDB" id="A0A2T0V1M1"/>
<evidence type="ECO:0000256" key="2">
    <source>
        <dbReference type="ARBA" id="ARBA00022737"/>
    </source>
</evidence>
<dbReference type="Pfam" id="PF00583">
    <property type="entry name" value="Acetyltransf_1"/>
    <property type="match status" value="2"/>
</dbReference>
<keyword evidence="2 4" id="KW-0677">Repeat</keyword>
<dbReference type="InterPro" id="IPR016181">
    <property type="entry name" value="Acyl_CoA_acyltransferase"/>
</dbReference>
<dbReference type="InterPro" id="IPR000182">
    <property type="entry name" value="GNAT_dom"/>
</dbReference>
<evidence type="ECO:0000256" key="3">
    <source>
        <dbReference type="ARBA" id="ARBA00023315"/>
    </source>
</evidence>
<dbReference type="GO" id="GO:0008999">
    <property type="term" value="F:protein-N-terminal-alanine acetyltransferase activity"/>
    <property type="evidence" value="ECO:0007669"/>
    <property type="project" value="TreeGrafter"/>
</dbReference>
<dbReference type="EMBL" id="PVTL01000014">
    <property type="protein sequence ID" value="PRY64073.1"/>
    <property type="molecule type" value="Genomic_DNA"/>
</dbReference>
<dbReference type="OrthoDB" id="3208058at2"/>
<comment type="catalytic activity">
    <reaction evidence="4">
        <text>1D-myo-inositol 2-(L-cysteinylamino)-2-deoxy-alpha-D-glucopyranoside + acetyl-CoA = mycothiol + CoA + H(+)</text>
        <dbReference type="Rhea" id="RHEA:26172"/>
        <dbReference type="ChEBI" id="CHEBI:15378"/>
        <dbReference type="ChEBI" id="CHEBI:16768"/>
        <dbReference type="ChEBI" id="CHEBI:57287"/>
        <dbReference type="ChEBI" id="CHEBI:57288"/>
        <dbReference type="ChEBI" id="CHEBI:58887"/>
        <dbReference type="EC" id="2.3.1.189"/>
    </reaction>
</comment>
<comment type="caution">
    <text evidence="6">The sequence shown here is derived from an EMBL/GenBank/DDBJ whole genome shotgun (WGS) entry which is preliminary data.</text>
</comment>
<dbReference type="InterPro" id="IPR017813">
    <property type="entry name" value="Mycothiol_AcTrfase"/>
</dbReference>
<keyword evidence="1 4" id="KW-0808">Transferase</keyword>
<keyword evidence="3 4" id="KW-0012">Acyltransferase</keyword>
<evidence type="ECO:0000313" key="6">
    <source>
        <dbReference type="EMBL" id="PRY64073.1"/>
    </source>
</evidence>
<feature type="binding site" evidence="4">
    <location>
        <begin position="269"/>
        <end position="274"/>
    </location>
    <ligand>
        <name>acetyl-CoA</name>
        <dbReference type="ChEBI" id="CHEBI:57288"/>
        <label>2</label>
    </ligand>
</feature>
<evidence type="ECO:0000313" key="7">
    <source>
        <dbReference type="Proteomes" id="UP000237983"/>
    </source>
</evidence>
<comment type="similarity">
    <text evidence="4">Belongs to the acetyltransferase family. MshD subfamily.</text>
</comment>
<protein>
    <recommendedName>
        <fullName evidence="4">Mycothiol acetyltransferase</fullName>
        <shortName evidence="4">MSH acetyltransferase</shortName>
        <ecNumber evidence="4">2.3.1.189</ecNumber>
    </recommendedName>
    <alternativeName>
        <fullName evidence="4">Mycothiol synthase</fullName>
    </alternativeName>
</protein>
<organism evidence="6 7">
    <name type="scientific">Glaciihabitans tibetensis</name>
    <dbReference type="NCBI Taxonomy" id="1266600"/>
    <lineage>
        <taxon>Bacteria</taxon>
        <taxon>Bacillati</taxon>
        <taxon>Actinomycetota</taxon>
        <taxon>Actinomycetes</taxon>
        <taxon>Micrococcales</taxon>
        <taxon>Microbacteriaceae</taxon>
        <taxon>Glaciihabitans</taxon>
    </lineage>
</organism>
<feature type="binding site" evidence="4">
    <location>
        <position position="226"/>
    </location>
    <ligand>
        <name>1D-myo-inositol 2-(L-cysteinylamino)-2-deoxy-alpha-D-glucopyranoside</name>
        <dbReference type="ChEBI" id="CHEBI:58887"/>
    </ligand>
</feature>
<dbReference type="GO" id="GO:0010125">
    <property type="term" value="P:mycothiol biosynthetic process"/>
    <property type="evidence" value="ECO:0007669"/>
    <property type="project" value="UniProtKB-UniRule"/>
</dbReference>
<name>A0A2T0V1M1_9MICO</name>
<sequence>MAKTPLTSTPATNTPAWLADLIARARQADGQPPFSDQSLVDLRTGARALVAIDQHAAALASVDEAEFVVDPAERGRGLGTALLDRLLAEAPGELLIWAHGDHPAARALARSHSLEAVRELLHLRLDLAITSSPAAAPSSGTGSPAGSGTSSGVTIDTFVVGRDETEWLALNARAFAHHPEQGRVTGTDLDELLREEWFRADDFLLARDGGHIVGYCWLKVDASGGEFYVVGIDPDSQGAGLGRRLTVAGLARLRHRGIRSAHLYVEGDNTAAVRLYRSLGFDNDSIDIQYRAPAR</sequence>
<dbReference type="Gene3D" id="3.40.630.30">
    <property type="match status" value="1"/>
</dbReference>
<feature type="binding site" evidence="4">
    <location>
        <position position="219"/>
    </location>
    <ligand>
        <name>1D-myo-inositol 2-(L-cysteinylamino)-2-deoxy-alpha-D-glucopyranoside</name>
        <dbReference type="ChEBI" id="CHEBI:58887"/>
    </ligand>
</feature>
<dbReference type="GO" id="GO:0035447">
    <property type="term" value="F:mycothiol synthase activity"/>
    <property type="evidence" value="ECO:0007669"/>
    <property type="project" value="UniProtKB-UniRule"/>
</dbReference>
<dbReference type="NCBIfam" id="TIGR03448">
    <property type="entry name" value="mycothiol_MshD"/>
    <property type="match status" value="1"/>
</dbReference>
<feature type="domain" description="N-acetyltransferase" evidence="5">
    <location>
        <begin position="153"/>
        <end position="295"/>
    </location>
</feature>
<evidence type="ECO:0000256" key="4">
    <source>
        <dbReference type="HAMAP-Rule" id="MF_01698"/>
    </source>
</evidence>
<feature type="binding site" evidence="4">
    <location>
        <position position="264"/>
    </location>
    <ligand>
        <name>1D-myo-inositol 2-(L-cysteinylamino)-2-deoxy-alpha-D-glucopyranoside</name>
        <dbReference type="ChEBI" id="CHEBI:58887"/>
    </ligand>
</feature>
<comment type="function">
    <text evidence="4">Catalyzes the transfer of acetyl from acetyl-CoA to desacetylmycothiol (Cys-GlcN-Ins) to form mycothiol.</text>
</comment>
<dbReference type="SUPFAM" id="SSF55729">
    <property type="entry name" value="Acyl-CoA N-acyltransferases (Nat)"/>
    <property type="match status" value="1"/>
</dbReference>
<dbReference type="EC" id="2.3.1.189" evidence="4"/>
<feature type="binding site" evidence="4">
    <location>
        <position position="36"/>
    </location>
    <ligand>
        <name>1D-myo-inositol 2-(L-cysteinylamino)-2-deoxy-alpha-D-glucopyranoside</name>
        <dbReference type="ChEBI" id="CHEBI:58887"/>
    </ligand>
</feature>
<dbReference type="PROSITE" id="PS51186">
    <property type="entry name" value="GNAT"/>
    <property type="match status" value="1"/>
</dbReference>
<gene>
    <name evidence="4" type="primary">mshD</name>
    <name evidence="6" type="ORF">B0I08_1145</name>
</gene>
<feature type="binding site" evidence="4">
    <location>
        <position position="180"/>
    </location>
    <ligand>
        <name>1D-myo-inositol 2-(L-cysteinylamino)-2-deoxy-alpha-D-glucopyranoside</name>
        <dbReference type="ChEBI" id="CHEBI:58887"/>
    </ligand>
</feature>
<evidence type="ECO:0000256" key="1">
    <source>
        <dbReference type="ARBA" id="ARBA00022679"/>
    </source>
</evidence>
<proteinExistence type="inferred from homology"/>
<comment type="subunit">
    <text evidence="4">Monomer.</text>
</comment>
<feature type="binding site" evidence="4">
    <location>
        <begin position="230"/>
        <end position="232"/>
    </location>
    <ligand>
        <name>acetyl-CoA</name>
        <dbReference type="ChEBI" id="CHEBI:57288"/>
        <label>2</label>
    </ligand>
</feature>
<feature type="binding site" evidence="4">
    <location>
        <begin position="237"/>
        <end position="243"/>
    </location>
    <ligand>
        <name>acetyl-CoA</name>
        <dbReference type="ChEBI" id="CHEBI:57288"/>
        <label>2</label>
    </ligand>
</feature>